<evidence type="ECO:0000313" key="6">
    <source>
        <dbReference type="EMBL" id="GAA4983629.1"/>
    </source>
</evidence>
<proteinExistence type="predicted"/>
<organism evidence="6 7">
    <name type="scientific">Yinghuangia aomiensis</name>
    <dbReference type="NCBI Taxonomy" id="676205"/>
    <lineage>
        <taxon>Bacteria</taxon>
        <taxon>Bacillati</taxon>
        <taxon>Actinomycetota</taxon>
        <taxon>Actinomycetes</taxon>
        <taxon>Kitasatosporales</taxon>
        <taxon>Streptomycetaceae</taxon>
        <taxon>Yinghuangia</taxon>
    </lineage>
</organism>
<dbReference type="Gene3D" id="1.10.357.10">
    <property type="entry name" value="Tetracycline Repressor, domain 2"/>
    <property type="match status" value="1"/>
</dbReference>
<dbReference type="RefSeq" id="WP_345679042.1">
    <property type="nucleotide sequence ID" value="NZ_BAABHS010000027.1"/>
</dbReference>
<comment type="caution">
    <text evidence="6">The sequence shown here is derived from an EMBL/GenBank/DDBJ whole genome shotgun (WGS) entry which is preliminary data.</text>
</comment>
<dbReference type="InterPro" id="IPR009057">
    <property type="entry name" value="Homeodomain-like_sf"/>
</dbReference>
<dbReference type="PANTHER" id="PTHR47506:SF1">
    <property type="entry name" value="HTH-TYPE TRANSCRIPTIONAL REGULATOR YJDC"/>
    <property type="match status" value="1"/>
</dbReference>
<dbReference type="InterPro" id="IPR036271">
    <property type="entry name" value="Tet_transcr_reg_TetR-rel_C_sf"/>
</dbReference>
<keyword evidence="7" id="KW-1185">Reference proteome</keyword>
<accession>A0ABP9HZW7</accession>
<feature type="DNA-binding region" description="H-T-H motif" evidence="4">
    <location>
        <begin position="55"/>
        <end position="74"/>
    </location>
</feature>
<dbReference type="PROSITE" id="PS50977">
    <property type="entry name" value="HTH_TETR_2"/>
    <property type="match status" value="1"/>
</dbReference>
<keyword evidence="2 4" id="KW-0238">DNA-binding</keyword>
<dbReference type="Pfam" id="PF00440">
    <property type="entry name" value="TetR_N"/>
    <property type="match status" value="1"/>
</dbReference>
<dbReference type="Proteomes" id="UP001500466">
    <property type="component" value="Unassembled WGS sequence"/>
</dbReference>
<evidence type="ECO:0000259" key="5">
    <source>
        <dbReference type="PROSITE" id="PS50977"/>
    </source>
</evidence>
<evidence type="ECO:0000313" key="7">
    <source>
        <dbReference type="Proteomes" id="UP001500466"/>
    </source>
</evidence>
<evidence type="ECO:0000256" key="3">
    <source>
        <dbReference type="ARBA" id="ARBA00023163"/>
    </source>
</evidence>
<dbReference type="SUPFAM" id="SSF46689">
    <property type="entry name" value="Homeodomain-like"/>
    <property type="match status" value="1"/>
</dbReference>
<dbReference type="PANTHER" id="PTHR47506">
    <property type="entry name" value="TRANSCRIPTIONAL REGULATORY PROTEIN"/>
    <property type="match status" value="1"/>
</dbReference>
<keyword evidence="1" id="KW-0805">Transcription regulation</keyword>
<sequence length="216" mass="22568">MATESVIPGDRPTLAESAVRRRTGELQQSARSDVQALMDAGLALMLADGGRRAPRVADIVAAAGLSNDSFYRYFAGKGALVEAIVEQGARTVVSYVRHCMAAAGDPEDRVRAGISAVMRQASDSGLAAQTRMVLANATGMPSSSRHVSVGLVDALTELFAGSIAECGVADPERVARTLSAAVVGVMQDHLFRASAPDDEDIARLARFALAEAESHS</sequence>
<dbReference type="InterPro" id="IPR001647">
    <property type="entry name" value="HTH_TetR"/>
</dbReference>
<feature type="domain" description="HTH tetR-type" evidence="5">
    <location>
        <begin position="31"/>
        <end position="92"/>
    </location>
</feature>
<evidence type="ECO:0000256" key="1">
    <source>
        <dbReference type="ARBA" id="ARBA00023015"/>
    </source>
</evidence>
<protein>
    <recommendedName>
        <fullName evidence="5">HTH tetR-type domain-containing protein</fullName>
    </recommendedName>
</protein>
<keyword evidence="3" id="KW-0804">Transcription</keyword>
<dbReference type="Gene3D" id="1.10.10.60">
    <property type="entry name" value="Homeodomain-like"/>
    <property type="match status" value="1"/>
</dbReference>
<name>A0ABP9HZW7_9ACTN</name>
<dbReference type="SUPFAM" id="SSF48498">
    <property type="entry name" value="Tetracyclin repressor-like, C-terminal domain"/>
    <property type="match status" value="1"/>
</dbReference>
<gene>
    <name evidence="6" type="ORF">GCM10023205_61870</name>
</gene>
<dbReference type="EMBL" id="BAABHS010000027">
    <property type="protein sequence ID" value="GAA4983629.1"/>
    <property type="molecule type" value="Genomic_DNA"/>
</dbReference>
<evidence type="ECO:0000256" key="2">
    <source>
        <dbReference type="ARBA" id="ARBA00023125"/>
    </source>
</evidence>
<reference evidence="7" key="1">
    <citation type="journal article" date="2019" name="Int. J. Syst. Evol. Microbiol.">
        <title>The Global Catalogue of Microorganisms (GCM) 10K type strain sequencing project: providing services to taxonomists for standard genome sequencing and annotation.</title>
        <authorList>
            <consortium name="The Broad Institute Genomics Platform"/>
            <consortium name="The Broad Institute Genome Sequencing Center for Infectious Disease"/>
            <person name="Wu L."/>
            <person name="Ma J."/>
        </authorList>
    </citation>
    <scope>NUCLEOTIDE SEQUENCE [LARGE SCALE GENOMIC DNA]</scope>
    <source>
        <strain evidence="7">JCM 17986</strain>
    </source>
</reference>
<evidence type="ECO:0000256" key="4">
    <source>
        <dbReference type="PROSITE-ProRule" id="PRU00335"/>
    </source>
</evidence>